<keyword evidence="1" id="KW-0472">Membrane</keyword>
<keyword evidence="1" id="KW-0812">Transmembrane</keyword>
<evidence type="ECO:0000256" key="1">
    <source>
        <dbReference type="SAM" id="Phobius"/>
    </source>
</evidence>
<dbReference type="InterPro" id="IPR002760">
    <property type="entry name" value="O_anti_polymase"/>
</dbReference>
<proteinExistence type="predicted"/>
<dbReference type="AlphaFoldDB" id="Q9V2I0"/>
<dbReference type="HOGENOM" id="CLU_822876_0_0_2"/>
<feature type="transmembrane region" description="Helical" evidence="1">
    <location>
        <begin position="120"/>
        <end position="144"/>
    </location>
</feature>
<keyword evidence="1" id="KW-1133">Transmembrane helix</keyword>
<dbReference type="EMBL" id="HE613800">
    <property type="protein sequence ID" value="CCE69470.1"/>
    <property type="molecule type" value="Genomic_DNA"/>
</dbReference>
<dbReference type="Proteomes" id="UP000000810">
    <property type="component" value="Chromosome"/>
</dbReference>
<sequence>MKDTPLLIPILLVFFVSVGLARVKTIAITGLFALAFVYGYRKGEKLGKPKREVKVRDTIFLAMLLISLFIILFQILILGEIPLLDPQIRSHLNPKMTMLTYLLGLPSSVYLFMKGRKIALLYPILVSLYAYRTPILVSLIALTVPYLETQKDNRRVIIVTISGLFLILAVSYLRGSLTFLTRIQGTTSVLDVIVKRCSLSGFYKGKLQWTGVTSYFVGGLGPRSLIAKYLGVSGVTITATLIGGMYLDFGLLSIIEITLLGLYYGITKRLTSEVGKAFYYSTLAYGIVGVETGILDLPTYLMFLIGAIIAWREIDGDIRKSISNVIANVLSIGKSREG</sequence>
<dbReference type="eggNOG" id="arCOG03206">
    <property type="taxonomic scope" value="Archaea"/>
</dbReference>
<accession>Q9V2I0</accession>
<dbReference type="RefSeq" id="WP_010867218.1">
    <property type="nucleotide sequence ID" value="NC_000868.1"/>
</dbReference>
<evidence type="ECO:0000313" key="5">
    <source>
        <dbReference type="Proteomes" id="UP000009139"/>
    </source>
</evidence>
<reference evidence="2" key="1">
    <citation type="submission" date="1999-07" db="EMBL/GenBank/DDBJ databases">
        <authorList>
            <person name="Genoscope"/>
        </authorList>
    </citation>
    <scope>NUCLEOTIDE SEQUENCE</scope>
    <source>
        <strain evidence="2">Orsay</strain>
    </source>
</reference>
<dbReference type="KEGG" id="pab:PAB0054"/>
<reference evidence="3 5" key="5">
    <citation type="journal article" date="2012" name="Curr. Microbiol.">
        <title>Re-annotation of two hyperthermophilic archaea Pyrococcus abyssi GE5 and Pyrococcus furiosus DSM 3638.</title>
        <authorList>
            <person name="Gao J."/>
            <person name="Wang J."/>
        </authorList>
    </citation>
    <scope>GENOME REANNOTATION</scope>
    <source>
        <strain evidence="3">GE5</strain>
        <strain evidence="5">GE5 / Orsay</strain>
    </source>
</reference>
<dbReference type="PIR" id="C75196">
    <property type="entry name" value="C75196"/>
</dbReference>
<feature type="transmembrane region" description="Helical" evidence="1">
    <location>
        <begin position="59"/>
        <end position="84"/>
    </location>
</feature>
<evidence type="ECO:0000313" key="3">
    <source>
        <dbReference type="EMBL" id="CCE69470.1"/>
    </source>
</evidence>
<dbReference type="Pfam" id="PF01901">
    <property type="entry name" value="O_anti_polymase"/>
    <property type="match status" value="1"/>
</dbReference>
<evidence type="ECO:0000313" key="4">
    <source>
        <dbReference type="Proteomes" id="UP000000810"/>
    </source>
</evidence>
<feature type="transmembrane region" description="Helical" evidence="1">
    <location>
        <begin position="6"/>
        <end position="38"/>
    </location>
</feature>
<reference evidence="2 4" key="4">
    <citation type="journal article" date="2003" name="Mol. Microbiol.">
        <title>An integrated analysis of the genome of the hyperthermophilic archaeon Pyrococcus abyssi.</title>
        <authorList>
            <person name="Cohen G."/>
            <person name="Barbe V."/>
            <person name="Flament D."/>
            <person name="Galperin M."/>
            <person name="Heilig R."/>
            <person name="Ripp R."/>
            <person name="Lecompte O."/>
            <person name="Prieur D."/>
            <person name="Poch O."/>
            <person name="Quellerou J."/>
            <person name="Thierry J.C."/>
            <person name="Van der Oost J."/>
            <person name="Weissenbach J."/>
            <person name="Zivanovic Y."/>
            <person name="Forterre P."/>
        </authorList>
    </citation>
    <scope>NUCLEOTIDE SEQUENCE [LARGE SCALE GENOMIC DNA]</scope>
    <source>
        <strain evidence="4">GE5 / Orsay</strain>
        <strain evidence="2">Orsay</strain>
    </source>
</reference>
<evidence type="ECO:0000313" key="2">
    <source>
        <dbReference type="EMBL" id="CAB49018.1"/>
    </source>
</evidence>
<gene>
    <name evidence="2" type="ordered locus">PAB0054</name>
</gene>
<organism evidence="2 4">
    <name type="scientific">Pyrococcus abyssi (strain GE5 / Orsay)</name>
    <dbReference type="NCBI Taxonomy" id="272844"/>
    <lineage>
        <taxon>Archaea</taxon>
        <taxon>Methanobacteriati</taxon>
        <taxon>Methanobacteriota</taxon>
        <taxon>Thermococci</taxon>
        <taxon>Thermococcales</taxon>
        <taxon>Thermococcaceae</taxon>
        <taxon>Pyrococcus</taxon>
    </lineage>
</organism>
<name>Q9V2I0_PYRAB</name>
<feature type="transmembrane region" description="Helical" evidence="1">
    <location>
        <begin position="156"/>
        <end position="173"/>
    </location>
</feature>
<keyword evidence="4" id="KW-1185">Reference proteome</keyword>
<reference evidence="2" key="3">
    <citation type="journal article" date="2001" name="Genome Res.">
        <title>Genome evolution at the genus level: comparison of three complete genomes of hyperthermophilic archaea.</title>
        <authorList>
            <person name="Lecompte O."/>
            <person name="Ripp R."/>
            <person name="Puzos-Barbe V."/>
            <person name="Duprat S."/>
            <person name="Heilig R."/>
            <person name="Dietrich J."/>
            <person name="Thierry J.C."/>
            <person name="Poch O."/>
        </authorList>
    </citation>
    <scope>NUCLEOTIDE SEQUENCE</scope>
    <source>
        <strain evidence="2">Orsay</strain>
    </source>
</reference>
<protein>
    <submittedName>
        <fullName evidence="2">Predicted archaeal membrane protein, DUF70 family</fullName>
    </submittedName>
</protein>
<feature type="transmembrane region" description="Helical" evidence="1">
    <location>
        <begin position="278"/>
        <end position="311"/>
    </location>
</feature>
<dbReference type="OrthoDB" id="82276at2157"/>
<dbReference type="Proteomes" id="UP000009139">
    <property type="component" value="Chromosome"/>
</dbReference>
<dbReference type="STRING" id="272844.PAB0054"/>
<feature type="transmembrane region" description="Helical" evidence="1">
    <location>
        <begin position="246"/>
        <end position="266"/>
    </location>
</feature>
<reference evidence="2" key="2">
    <citation type="journal article" date="2000" name="J. Mol. Biol.">
        <title>Archaeal homologs of eukaryotic methylation guide small nucleolar RNAs: lessons from the Pyrococcus genomes.</title>
        <authorList>
            <person name="Gaspin C."/>
            <person name="Cavaille J."/>
            <person name="Erauso G."/>
        </authorList>
    </citation>
    <scope>NUCLEOTIDE SEQUENCE</scope>
    <source>
        <strain evidence="2">Orsay</strain>
    </source>
</reference>
<feature type="transmembrane region" description="Helical" evidence="1">
    <location>
        <begin position="96"/>
        <end position="113"/>
    </location>
</feature>
<dbReference type="EMBL" id="AJ248283">
    <property type="protein sequence ID" value="CAB49018.1"/>
    <property type="molecule type" value="Genomic_DNA"/>
</dbReference>
<dbReference type="PATRIC" id="fig|272844.11.peg.107"/>